<accession>A0ABV6LP78</accession>
<keyword evidence="2" id="KW-1185">Reference proteome</keyword>
<evidence type="ECO:0000313" key="2">
    <source>
        <dbReference type="Proteomes" id="UP001589836"/>
    </source>
</evidence>
<comment type="caution">
    <text evidence="1">The sequence shown here is derived from an EMBL/GenBank/DDBJ whole genome shotgun (WGS) entry which is preliminary data.</text>
</comment>
<dbReference type="RefSeq" id="WP_377347971.1">
    <property type="nucleotide sequence ID" value="NZ_JBHLTP010000010.1"/>
</dbReference>
<name>A0ABV6LP78_9BACI</name>
<reference evidence="1 2" key="1">
    <citation type="submission" date="2024-09" db="EMBL/GenBank/DDBJ databases">
        <authorList>
            <person name="Sun Q."/>
            <person name="Mori K."/>
        </authorList>
    </citation>
    <scope>NUCLEOTIDE SEQUENCE [LARGE SCALE GENOMIC DNA]</scope>
    <source>
        <strain evidence="1 2">NCAIM B.02529</strain>
    </source>
</reference>
<organism evidence="1 2">
    <name type="scientific">Pontibacillus salicampi</name>
    <dbReference type="NCBI Taxonomy" id="1449801"/>
    <lineage>
        <taxon>Bacteria</taxon>
        <taxon>Bacillati</taxon>
        <taxon>Bacillota</taxon>
        <taxon>Bacilli</taxon>
        <taxon>Bacillales</taxon>
        <taxon>Bacillaceae</taxon>
        <taxon>Pontibacillus</taxon>
    </lineage>
</organism>
<proteinExistence type="predicted"/>
<evidence type="ECO:0008006" key="3">
    <source>
        <dbReference type="Google" id="ProtNLM"/>
    </source>
</evidence>
<dbReference type="EMBL" id="JBHLTP010000010">
    <property type="protein sequence ID" value="MFC0524215.1"/>
    <property type="molecule type" value="Genomic_DNA"/>
</dbReference>
<evidence type="ECO:0000313" key="1">
    <source>
        <dbReference type="EMBL" id="MFC0524215.1"/>
    </source>
</evidence>
<gene>
    <name evidence="1" type="ORF">ACFFGV_11630</name>
</gene>
<dbReference type="Proteomes" id="UP001589836">
    <property type="component" value="Unassembled WGS sequence"/>
</dbReference>
<protein>
    <recommendedName>
        <fullName evidence="3">YhfH family protein</fullName>
    </recommendedName>
</protein>
<sequence>MPGPENEILGMQPNANEFGKCSNCGKLITSKKELEVKLCKECQRRGKDNVDLYEGE</sequence>